<evidence type="ECO:0000313" key="6">
    <source>
        <dbReference type="Proteomes" id="UP000324233"/>
    </source>
</evidence>
<dbReference type="OrthoDB" id="213170at2"/>
<keyword evidence="1 2" id="KW-0129">CBS domain</keyword>
<evidence type="ECO:0000259" key="4">
    <source>
        <dbReference type="PROSITE" id="PS51371"/>
    </source>
</evidence>
<dbReference type="Pfam" id="PF00571">
    <property type="entry name" value="CBS"/>
    <property type="match status" value="4"/>
</dbReference>
<feature type="region of interest" description="Disordered" evidence="3">
    <location>
        <begin position="133"/>
        <end position="171"/>
    </location>
</feature>
<dbReference type="PANTHER" id="PTHR43080:SF2">
    <property type="entry name" value="CBS DOMAIN-CONTAINING PROTEIN"/>
    <property type="match status" value="1"/>
</dbReference>
<feature type="domain" description="CBS" evidence="4">
    <location>
        <begin position="257"/>
        <end position="316"/>
    </location>
</feature>
<dbReference type="KEGG" id="agv:OJF2_33300"/>
<protein>
    <submittedName>
        <fullName evidence="5">Hypoxic response protein 1</fullName>
    </submittedName>
</protein>
<evidence type="ECO:0000256" key="3">
    <source>
        <dbReference type="SAM" id="MobiDB-lite"/>
    </source>
</evidence>
<name>A0A5B9W2I7_9BACT</name>
<dbReference type="EMBL" id="CP042997">
    <property type="protein sequence ID" value="QEH34788.1"/>
    <property type="molecule type" value="Genomic_DNA"/>
</dbReference>
<dbReference type="InterPro" id="IPR051257">
    <property type="entry name" value="Diverse_CBS-Domain"/>
</dbReference>
<dbReference type="RefSeq" id="WP_148594660.1">
    <property type="nucleotide sequence ID" value="NZ_CP042997.1"/>
</dbReference>
<evidence type="ECO:0000256" key="1">
    <source>
        <dbReference type="ARBA" id="ARBA00023122"/>
    </source>
</evidence>
<dbReference type="PROSITE" id="PS51371">
    <property type="entry name" value="CBS"/>
    <property type="match status" value="3"/>
</dbReference>
<reference evidence="5 6" key="1">
    <citation type="submission" date="2019-08" db="EMBL/GenBank/DDBJ databases">
        <title>Deep-cultivation of Planctomycetes and their phenomic and genomic characterization uncovers novel biology.</title>
        <authorList>
            <person name="Wiegand S."/>
            <person name="Jogler M."/>
            <person name="Boedeker C."/>
            <person name="Pinto D."/>
            <person name="Vollmers J."/>
            <person name="Rivas-Marin E."/>
            <person name="Kohn T."/>
            <person name="Peeters S.H."/>
            <person name="Heuer A."/>
            <person name="Rast P."/>
            <person name="Oberbeckmann S."/>
            <person name="Bunk B."/>
            <person name="Jeske O."/>
            <person name="Meyerdierks A."/>
            <person name="Storesund J.E."/>
            <person name="Kallscheuer N."/>
            <person name="Luecker S."/>
            <person name="Lage O.M."/>
            <person name="Pohl T."/>
            <person name="Merkel B.J."/>
            <person name="Hornburger P."/>
            <person name="Mueller R.-W."/>
            <person name="Bruemmer F."/>
            <person name="Labrenz M."/>
            <person name="Spormann A.M."/>
            <person name="Op den Camp H."/>
            <person name="Overmann J."/>
            <person name="Amann R."/>
            <person name="Jetten M.S.M."/>
            <person name="Mascher T."/>
            <person name="Medema M.H."/>
            <person name="Devos D.P."/>
            <person name="Kaster A.-K."/>
            <person name="Ovreas L."/>
            <person name="Rohde M."/>
            <person name="Galperin M.Y."/>
            <person name="Jogler C."/>
        </authorList>
    </citation>
    <scope>NUCLEOTIDE SEQUENCE [LARGE SCALE GENOMIC DNA]</scope>
    <source>
        <strain evidence="5 6">OJF2</strain>
    </source>
</reference>
<accession>A0A5B9W2I7</accession>
<proteinExistence type="predicted"/>
<gene>
    <name evidence="5" type="primary">hrp1_2</name>
    <name evidence="5" type="ORF">OJF2_33300</name>
</gene>
<sequence length="325" mass="32780">MITEGRRDPAARAGLSGGGRTVAELMRTDFRSCNASTPIPEVAAALLQSRCPVLAVTRAQVPIGIVTGRGLASALADRGGDLSGLTAADVMAEDAPTIPMNASAEEAAGRLAGADGGLLAVDEDGLLKGVVTPEEVRPAPGPRAGDPAAEIKASKSQAQPHPWDSPAGAHPEPVPLVTPADMVNPMLAVADVMMASPRTCSPESTVLEAVLIFRDAGCGAVPVTEGGKPVGILTDRDVALASARGGGPVGATVGDLMTRDVASIAPDATLADAIVAFRARGVRRLLVVHGEGVLAGILSWADLIGHVSERGLGHVVAGIESRRGA</sequence>
<keyword evidence="6" id="KW-1185">Reference proteome</keyword>
<evidence type="ECO:0000256" key="2">
    <source>
        <dbReference type="PROSITE-ProRule" id="PRU00703"/>
    </source>
</evidence>
<dbReference type="PANTHER" id="PTHR43080">
    <property type="entry name" value="CBS DOMAIN-CONTAINING PROTEIN CBSX3, MITOCHONDRIAL"/>
    <property type="match status" value="1"/>
</dbReference>
<dbReference type="InterPro" id="IPR000644">
    <property type="entry name" value="CBS_dom"/>
</dbReference>
<dbReference type="Proteomes" id="UP000324233">
    <property type="component" value="Chromosome"/>
</dbReference>
<dbReference type="SUPFAM" id="SSF54631">
    <property type="entry name" value="CBS-domain pair"/>
    <property type="match status" value="2"/>
</dbReference>
<feature type="domain" description="CBS" evidence="4">
    <location>
        <begin position="193"/>
        <end position="249"/>
    </location>
</feature>
<dbReference type="InterPro" id="IPR046342">
    <property type="entry name" value="CBS_dom_sf"/>
</dbReference>
<evidence type="ECO:0000313" key="5">
    <source>
        <dbReference type="EMBL" id="QEH34788.1"/>
    </source>
</evidence>
<dbReference type="AlphaFoldDB" id="A0A5B9W2I7"/>
<dbReference type="Gene3D" id="3.10.580.10">
    <property type="entry name" value="CBS-domain"/>
    <property type="match status" value="2"/>
</dbReference>
<organism evidence="5 6">
    <name type="scientific">Aquisphaera giovannonii</name>
    <dbReference type="NCBI Taxonomy" id="406548"/>
    <lineage>
        <taxon>Bacteria</taxon>
        <taxon>Pseudomonadati</taxon>
        <taxon>Planctomycetota</taxon>
        <taxon>Planctomycetia</taxon>
        <taxon>Isosphaerales</taxon>
        <taxon>Isosphaeraceae</taxon>
        <taxon>Aquisphaera</taxon>
    </lineage>
</organism>
<dbReference type="SMART" id="SM00116">
    <property type="entry name" value="CBS"/>
    <property type="match status" value="4"/>
</dbReference>
<feature type="domain" description="CBS" evidence="4">
    <location>
        <begin position="26"/>
        <end position="82"/>
    </location>
</feature>